<proteinExistence type="inferred from homology"/>
<evidence type="ECO:0000256" key="7">
    <source>
        <dbReference type="ARBA" id="ARBA00022723"/>
    </source>
</evidence>
<dbReference type="SFLD" id="SFLDS00003">
    <property type="entry name" value="Haloacid_Dehalogenase"/>
    <property type="match status" value="1"/>
</dbReference>
<evidence type="ECO:0000256" key="5">
    <source>
        <dbReference type="ARBA" id="ARBA00012730"/>
    </source>
</evidence>
<keyword evidence="9" id="KW-0413">Isomerase</keyword>
<comment type="pathway">
    <text evidence="2">Nucleotide-sugar biosynthesis; GDP-alpha-D-mannose biosynthesis; alpha-D-mannose 1-phosphate from D-fructose 6-phosphate: step 2/2.</text>
</comment>
<dbReference type="Gene3D" id="3.30.1240.20">
    <property type="match status" value="1"/>
</dbReference>
<dbReference type="InterPro" id="IPR036412">
    <property type="entry name" value="HAD-like_sf"/>
</dbReference>
<comment type="similarity">
    <text evidence="3">Belongs to the eukaryotic PMM family.</text>
</comment>
<dbReference type="InterPro" id="IPR023214">
    <property type="entry name" value="HAD_sf"/>
</dbReference>
<dbReference type="GO" id="GO:0016787">
    <property type="term" value="F:hydrolase activity"/>
    <property type="evidence" value="ECO:0007669"/>
    <property type="project" value="UniProtKB-KW"/>
</dbReference>
<comment type="subcellular location">
    <subcellularLocation>
        <location evidence="1">Cytoplasm</location>
    </subcellularLocation>
</comment>
<comment type="subunit">
    <text evidence="4">Homodimer.</text>
</comment>
<keyword evidence="7" id="KW-0479">Metal-binding</keyword>
<evidence type="ECO:0000256" key="9">
    <source>
        <dbReference type="ARBA" id="ARBA00023235"/>
    </source>
</evidence>
<dbReference type="NCBIfam" id="TIGR01484">
    <property type="entry name" value="HAD-SF-IIB"/>
    <property type="match status" value="1"/>
</dbReference>
<keyword evidence="10" id="KW-0378">Hydrolase</keyword>
<name>A0ABP7E2M6_9SPHN</name>
<keyword evidence="8" id="KW-0460">Magnesium</keyword>
<evidence type="ECO:0000256" key="4">
    <source>
        <dbReference type="ARBA" id="ARBA00011738"/>
    </source>
</evidence>
<evidence type="ECO:0000256" key="3">
    <source>
        <dbReference type="ARBA" id="ARBA00009736"/>
    </source>
</evidence>
<evidence type="ECO:0000256" key="1">
    <source>
        <dbReference type="ARBA" id="ARBA00004496"/>
    </source>
</evidence>
<dbReference type="SUPFAM" id="SSF56784">
    <property type="entry name" value="HAD-like"/>
    <property type="match status" value="1"/>
</dbReference>
<organism evidence="10 11">
    <name type="scientific">Sphingomonas cynarae</name>
    <dbReference type="NCBI Taxonomy" id="930197"/>
    <lineage>
        <taxon>Bacteria</taxon>
        <taxon>Pseudomonadati</taxon>
        <taxon>Pseudomonadota</taxon>
        <taxon>Alphaproteobacteria</taxon>
        <taxon>Sphingomonadales</taxon>
        <taxon>Sphingomonadaceae</taxon>
        <taxon>Sphingomonas</taxon>
    </lineage>
</organism>
<dbReference type="RefSeq" id="WP_344693399.1">
    <property type="nucleotide sequence ID" value="NZ_BAABBF010000004.1"/>
</dbReference>
<dbReference type="SFLD" id="SFLDG01143">
    <property type="entry name" value="C2.B.3:_Phosphomannomutase_Lik"/>
    <property type="match status" value="1"/>
</dbReference>
<dbReference type="PANTHER" id="PTHR10466">
    <property type="entry name" value="PHOSPHOMANNOMUTASE"/>
    <property type="match status" value="1"/>
</dbReference>
<sequence length="250" mass="27452">MKQLVAFDLDGTLAESKQPLGDPMAEALADLLGVANVAVISGGDWPQFDKQVASRLPARADRSKLWLMPTTGTKLYTWQNDNWTTVYAELFDDETKAKILREFDAALETTGFVPEQTWGERIEDRGSQITFSALGQQAPIDAKEHWDPKFEKRKIIQAELKQRLPGLSINMGGATSIDITREGVDKAYGLKKLRDASGIPLEAMMFIGDAIFPGGNDYPAKQLGLDTVRVRDPQDTLGVIAAIVACQKGN</sequence>
<dbReference type="Proteomes" id="UP001500523">
    <property type="component" value="Unassembled WGS sequence"/>
</dbReference>
<dbReference type="InterPro" id="IPR005002">
    <property type="entry name" value="PMM"/>
</dbReference>
<evidence type="ECO:0000256" key="8">
    <source>
        <dbReference type="ARBA" id="ARBA00022842"/>
    </source>
</evidence>
<dbReference type="InterPro" id="IPR006379">
    <property type="entry name" value="HAD-SF_hydro_IIB"/>
</dbReference>
<evidence type="ECO:0000256" key="2">
    <source>
        <dbReference type="ARBA" id="ARBA00004699"/>
    </source>
</evidence>
<dbReference type="EC" id="5.4.2.8" evidence="5"/>
<reference evidence="11" key="1">
    <citation type="journal article" date="2019" name="Int. J. Syst. Evol. Microbiol.">
        <title>The Global Catalogue of Microorganisms (GCM) 10K type strain sequencing project: providing services to taxonomists for standard genome sequencing and annotation.</title>
        <authorList>
            <consortium name="The Broad Institute Genomics Platform"/>
            <consortium name="The Broad Institute Genome Sequencing Center for Infectious Disease"/>
            <person name="Wu L."/>
            <person name="Ma J."/>
        </authorList>
    </citation>
    <scope>NUCLEOTIDE SEQUENCE [LARGE SCALE GENOMIC DNA]</scope>
    <source>
        <strain evidence="11">JCM 17498</strain>
    </source>
</reference>
<dbReference type="Pfam" id="PF03332">
    <property type="entry name" value="PMM"/>
    <property type="match status" value="1"/>
</dbReference>
<keyword evidence="11" id="KW-1185">Reference proteome</keyword>
<dbReference type="Gene3D" id="3.40.50.1000">
    <property type="entry name" value="HAD superfamily/HAD-like"/>
    <property type="match status" value="1"/>
</dbReference>
<evidence type="ECO:0000313" key="10">
    <source>
        <dbReference type="EMBL" id="GAA3712496.1"/>
    </source>
</evidence>
<keyword evidence="6" id="KW-0963">Cytoplasm</keyword>
<evidence type="ECO:0000313" key="11">
    <source>
        <dbReference type="Proteomes" id="UP001500523"/>
    </source>
</evidence>
<dbReference type="EMBL" id="BAABBF010000004">
    <property type="protein sequence ID" value="GAA3712496.1"/>
    <property type="molecule type" value="Genomic_DNA"/>
</dbReference>
<gene>
    <name evidence="10" type="ORF">GCM10022268_21680</name>
</gene>
<comment type="caution">
    <text evidence="10">The sequence shown here is derived from an EMBL/GenBank/DDBJ whole genome shotgun (WGS) entry which is preliminary data.</text>
</comment>
<dbReference type="SFLD" id="SFLDG01140">
    <property type="entry name" value="C2.B:_Phosphomannomutase_and_P"/>
    <property type="match status" value="1"/>
</dbReference>
<accession>A0ABP7E2M6</accession>
<dbReference type="PANTHER" id="PTHR10466:SF0">
    <property type="entry name" value="PHOSPHOMANNOMUTASE"/>
    <property type="match status" value="1"/>
</dbReference>
<dbReference type="InterPro" id="IPR043169">
    <property type="entry name" value="PMM_cap"/>
</dbReference>
<protein>
    <recommendedName>
        <fullName evidence="5">phosphomannomutase</fullName>
        <ecNumber evidence="5">5.4.2.8</ecNumber>
    </recommendedName>
</protein>
<evidence type="ECO:0000256" key="6">
    <source>
        <dbReference type="ARBA" id="ARBA00022490"/>
    </source>
</evidence>